<dbReference type="Gene3D" id="1.10.10.10">
    <property type="entry name" value="Winged helix-like DNA-binding domain superfamily/Winged helix DNA-binding domain"/>
    <property type="match status" value="1"/>
</dbReference>
<keyword evidence="3" id="KW-1185">Reference proteome</keyword>
<evidence type="ECO:0000256" key="1">
    <source>
        <dbReference type="ARBA" id="ARBA00004123"/>
    </source>
</evidence>
<reference evidence="4" key="1">
    <citation type="submission" date="2022-11" db="UniProtKB">
        <authorList>
            <consortium name="WormBaseParasite"/>
        </authorList>
    </citation>
    <scope>IDENTIFICATION</scope>
</reference>
<protein>
    <submittedName>
        <fullName evidence="4">Uncharacterized protein</fullName>
    </submittedName>
</protein>
<dbReference type="AlphaFoldDB" id="A0A914DBC3"/>
<feature type="compositionally biased region" description="Basic and acidic residues" evidence="2">
    <location>
        <begin position="38"/>
        <end position="50"/>
    </location>
</feature>
<comment type="subcellular location">
    <subcellularLocation>
        <location evidence="1">Nucleus</location>
    </subcellularLocation>
</comment>
<feature type="region of interest" description="Disordered" evidence="2">
    <location>
        <begin position="35"/>
        <end position="101"/>
    </location>
</feature>
<dbReference type="GO" id="GO:0005634">
    <property type="term" value="C:nucleus"/>
    <property type="evidence" value="ECO:0007669"/>
    <property type="project" value="UniProtKB-SubCell"/>
</dbReference>
<evidence type="ECO:0000313" key="3">
    <source>
        <dbReference type="Proteomes" id="UP000887540"/>
    </source>
</evidence>
<feature type="compositionally biased region" description="Basic residues" evidence="2">
    <location>
        <begin position="51"/>
        <end position="64"/>
    </location>
</feature>
<dbReference type="InterPro" id="IPR036388">
    <property type="entry name" value="WH-like_DNA-bd_sf"/>
</dbReference>
<sequence>MAEMRPAIIKLHEKGYSTREIEQLLDVSQSSVSRHIKRYEETGNHKDREGRGRKKTARSKRNIQRAKGMIQRNSTTKANSSRKLAKKLDVSEASARRRRGKKSLWKLWRRSWTTSRSD</sequence>
<name>A0A914DBC3_9BILA</name>
<dbReference type="WBParaSite" id="ACRNAN_scaffold2284.g31907.t1">
    <property type="protein sequence ID" value="ACRNAN_scaffold2284.g31907.t1"/>
    <property type="gene ID" value="ACRNAN_scaffold2284.g31907"/>
</dbReference>
<evidence type="ECO:0000313" key="4">
    <source>
        <dbReference type="WBParaSite" id="ACRNAN_scaffold2284.g31907.t1"/>
    </source>
</evidence>
<dbReference type="Proteomes" id="UP000887540">
    <property type="component" value="Unplaced"/>
</dbReference>
<dbReference type="InterPro" id="IPR009057">
    <property type="entry name" value="Homeodomain-like_sf"/>
</dbReference>
<dbReference type="SUPFAM" id="SSF46689">
    <property type="entry name" value="Homeodomain-like"/>
    <property type="match status" value="1"/>
</dbReference>
<dbReference type="Pfam" id="PF13384">
    <property type="entry name" value="HTH_23"/>
    <property type="match status" value="1"/>
</dbReference>
<accession>A0A914DBC3</accession>
<proteinExistence type="predicted"/>
<organism evidence="3 4">
    <name type="scientific">Acrobeloides nanus</name>
    <dbReference type="NCBI Taxonomy" id="290746"/>
    <lineage>
        <taxon>Eukaryota</taxon>
        <taxon>Metazoa</taxon>
        <taxon>Ecdysozoa</taxon>
        <taxon>Nematoda</taxon>
        <taxon>Chromadorea</taxon>
        <taxon>Rhabditida</taxon>
        <taxon>Tylenchina</taxon>
        <taxon>Cephalobomorpha</taxon>
        <taxon>Cephaloboidea</taxon>
        <taxon>Cephalobidae</taxon>
        <taxon>Acrobeloides</taxon>
    </lineage>
</organism>
<evidence type="ECO:0000256" key="2">
    <source>
        <dbReference type="SAM" id="MobiDB-lite"/>
    </source>
</evidence>
<feature type="compositionally biased region" description="Polar residues" evidence="2">
    <location>
        <begin position="71"/>
        <end position="82"/>
    </location>
</feature>